<organism evidence="1 2">
    <name type="scientific">Pluteus cervinus</name>
    <dbReference type="NCBI Taxonomy" id="181527"/>
    <lineage>
        <taxon>Eukaryota</taxon>
        <taxon>Fungi</taxon>
        <taxon>Dikarya</taxon>
        <taxon>Basidiomycota</taxon>
        <taxon>Agaricomycotina</taxon>
        <taxon>Agaricomycetes</taxon>
        <taxon>Agaricomycetidae</taxon>
        <taxon>Agaricales</taxon>
        <taxon>Pluteineae</taxon>
        <taxon>Pluteaceae</taxon>
        <taxon>Pluteus</taxon>
    </lineage>
</organism>
<accession>A0ACD3B209</accession>
<name>A0ACD3B209_9AGAR</name>
<evidence type="ECO:0000313" key="1">
    <source>
        <dbReference type="EMBL" id="TFK72060.1"/>
    </source>
</evidence>
<reference evidence="1 2" key="1">
    <citation type="journal article" date="2019" name="Nat. Ecol. Evol.">
        <title>Megaphylogeny resolves global patterns of mushroom evolution.</title>
        <authorList>
            <person name="Varga T."/>
            <person name="Krizsan K."/>
            <person name="Foldi C."/>
            <person name="Dima B."/>
            <person name="Sanchez-Garcia M."/>
            <person name="Sanchez-Ramirez S."/>
            <person name="Szollosi G.J."/>
            <person name="Szarkandi J.G."/>
            <person name="Papp V."/>
            <person name="Albert L."/>
            <person name="Andreopoulos W."/>
            <person name="Angelini C."/>
            <person name="Antonin V."/>
            <person name="Barry K.W."/>
            <person name="Bougher N.L."/>
            <person name="Buchanan P."/>
            <person name="Buyck B."/>
            <person name="Bense V."/>
            <person name="Catcheside P."/>
            <person name="Chovatia M."/>
            <person name="Cooper J."/>
            <person name="Damon W."/>
            <person name="Desjardin D."/>
            <person name="Finy P."/>
            <person name="Geml J."/>
            <person name="Haridas S."/>
            <person name="Hughes K."/>
            <person name="Justo A."/>
            <person name="Karasinski D."/>
            <person name="Kautmanova I."/>
            <person name="Kiss B."/>
            <person name="Kocsube S."/>
            <person name="Kotiranta H."/>
            <person name="LaButti K.M."/>
            <person name="Lechner B.E."/>
            <person name="Liimatainen K."/>
            <person name="Lipzen A."/>
            <person name="Lukacs Z."/>
            <person name="Mihaltcheva S."/>
            <person name="Morgado L.N."/>
            <person name="Niskanen T."/>
            <person name="Noordeloos M.E."/>
            <person name="Ohm R.A."/>
            <person name="Ortiz-Santana B."/>
            <person name="Ovrebo C."/>
            <person name="Racz N."/>
            <person name="Riley R."/>
            <person name="Savchenko A."/>
            <person name="Shiryaev A."/>
            <person name="Soop K."/>
            <person name="Spirin V."/>
            <person name="Szebenyi C."/>
            <person name="Tomsovsky M."/>
            <person name="Tulloss R.E."/>
            <person name="Uehling J."/>
            <person name="Grigoriev I.V."/>
            <person name="Vagvolgyi C."/>
            <person name="Papp T."/>
            <person name="Martin F.M."/>
            <person name="Miettinen O."/>
            <person name="Hibbett D.S."/>
            <person name="Nagy L.G."/>
        </authorList>
    </citation>
    <scope>NUCLEOTIDE SEQUENCE [LARGE SCALE GENOMIC DNA]</scope>
    <source>
        <strain evidence="1 2">NL-1719</strain>
    </source>
</reference>
<dbReference type="Proteomes" id="UP000308600">
    <property type="component" value="Unassembled WGS sequence"/>
</dbReference>
<proteinExistence type="predicted"/>
<keyword evidence="2" id="KW-1185">Reference proteome</keyword>
<protein>
    <submittedName>
        <fullName evidence="1">Lysophospholipase I</fullName>
    </submittedName>
</protein>
<dbReference type="EMBL" id="ML208290">
    <property type="protein sequence ID" value="TFK72060.1"/>
    <property type="molecule type" value="Genomic_DNA"/>
</dbReference>
<evidence type="ECO:0000313" key="2">
    <source>
        <dbReference type="Proteomes" id="UP000308600"/>
    </source>
</evidence>
<gene>
    <name evidence="1" type="ORF">BDN72DRAFT_764031</name>
</gene>
<sequence length="243" mass="26464">MAADNGQLNALTLPPKATHSATVFFVHGLGDTGYGWKPVADLLRNDPGLDHVKWILPHSPKRQVQANMGIEMPSFDIYSFGFETDEDETGMLQSARLIDELIAEEVKSGMDPTRIVLGGFSQGAAMSLLTGLTGDRRLAGVVALSGWLPLKHKFKTLTSKHAPSIPVFWGHGKIDPLVKMQHVETSAENLVKELGMPKASSPTEAKGLSWNLYDNVGHATCTEELDQMKEWIKNAIPALPPTT</sequence>